<feature type="non-terminal residue" evidence="4">
    <location>
        <position position="174"/>
    </location>
</feature>
<keyword evidence="1" id="KW-0378">Hydrolase</keyword>
<dbReference type="InterPro" id="IPR017853">
    <property type="entry name" value="GH"/>
</dbReference>
<dbReference type="InterPro" id="IPR003476">
    <property type="entry name" value="Glyco_hydro_42"/>
</dbReference>
<proteinExistence type="predicted"/>
<dbReference type="PANTHER" id="PTHR36447">
    <property type="entry name" value="BETA-GALACTOSIDASE GANA"/>
    <property type="match status" value="1"/>
</dbReference>
<keyword evidence="5" id="KW-1185">Reference proteome</keyword>
<dbReference type="SUPFAM" id="SSF51445">
    <property type="entry name" value="(Trans)glycosidases"/>
    <property type="match status" value="1"/>
</dbReference>
<feature type="domain" description="Glycoside hydrolase family 42 N-terminal" evidence="3">
    <location>
        <begin position="17"/>
        <end position="174"/>
    </location>
</feature>
<evidence type="ECO:0000313" key="5">
    <source>
        <dbReference type="Proteomes" id="UP000050509"/>
    </source>
</evidence>
<dbReference type="AlphaFoldDB" id="A0A0P9D9I4"/>
<dbReference type="EMBL" id="LJCR01002143">
    <property type="protein sequence ID" value="KPV49176.1"/>
    <property type="molecule type" value="Genomic_DNA"/>
</dbReference>
<dbReference type="PANTHER" id="PTHR36447:SF1">
    <property type="entry name" value="BETA-GALACTOSIDASE GANA"/>
    <property type="match status" value="1"/>
</dbReference>
<dbReference type="GO" id="GO:0009341">
    <property type="term" value="C:beta-galactosidase complex"/>
    <property type="evidence" value="ECO:0007669"/>
    <property type="project" value="InterPro"/>
</dbReference>
<reference evidence="4 5" key="1">
    <citation type="submission" date="2015-09" db="EMBL/GenBank/DDBJ databases">
        <title>Draft genome sequence of Kouleothrix aurantiaca JCM 19913.</title>
        <authorList>
            <person name="Hemp J."/>
        </authorList>
    </citation>
    <scope>NUCLEOTIDE SEQUENCE [LARGE SCALE GENOMIC DNA]</scope>
    <source>
        <strain evidence="4 5">COM-B</strain>
    </source>
</reference>
<comment type="caution">
    <text evidence="4">The sequence shown here is derived from an EMBL/GenBank/DDBJ whole genome shotgun (WGS) entry which is preliminary data.</text>
</comment>
<organism evidence="4 5">
    <name type="scientific">Kouleothrix aurantiaca</name>
    <dbReference type="NCBI Taxonomy" id="186479"/>
    <lineage>
        <taxon>Bacteria</taxon>
        <taxon>Bacillati</taxon>
        <taxon>Chloroflexota</taxon>
        <taxon>Chloroflexia</taxon>
        <taxon>Chloroflexales</taxon>
        <taxon>Roseiflexineae</taxon>
        <taxon>Roseiflexaceae</taxon>
        <taxon>Kouleothrix</taxon>
    </lineage>
</organism>
<evidence type="ECO:0000256" key="2">
    <source>
        <dbReference type="ARBA" id="ARBA00023295"/>
    </source>
</evidence>
<dbReference type="GO" id="GO:0004565">
    <property type="term" value="F:beta-galactosidase activity"/>
    <property type="evidence" value="ECO:0007669"/>
    <property type="project" value="InterPro"/>
</dbReference>
<gene>
    <name evidence="4" type="ORF">SE17_34100</name>
</gene>
<dbReference type="Proteomes" id="UP000050509">
    <property type="component" value="Unassembled WGS sequence"/>
</dbReference>
<keyword evidence="2" id="KW-0326">Glycosidase</keyword>
<evidence type="ECO:0000256" key="1">
    <source>
        <dbReference type="ARBA" id="ARBA00022801"/>
    </source>
</evidence>
<accession>A0A0P9D9I4</accession>
<evidence type="ECO:0000259" key="3">
    <source>
        <dbReference type="Pfam" id="PF02449"/>
    </source>
</evidence>
<dbReference type="Pfam" id="PF02449">
    <property type="entry name" value="Glyco_hydro_42"/>
    <property type="match status" value="1"/>
</dbReference>
<protein>
    <submittedName>
        <fullName evidence="4">Beta-galactosidase</fullName>
    </submittedName>
</protein>
<dbReference type="GO" id="GO:0005975">
    <property type="term" value="P:carbohydrate metabolic process"/>
    <property type="evidence" value="ECO:0007669"/>
    <property type="project" value="InterPro"/>
</dbReference>
<name>A0A0P9D9I4_9CHLR</name>
<sequence length="174" mass="19676">MAHSAFQQPSQLWYGGDYNPEQWPEAIWQEDVRLMQEAGVNLVSVGIFSWALLEPKPGEYDFGWFDRLMDLLHAHGIRACLATATASPPPWLAQRYPESLPVTADGVTLWPGGRQQYCPHSDAYREHSTALVRRIAERYGPHPALAMWHINTESGCHVAECFSDHSAAAFRTWL</sequence>
<dbReference type="Gene3D" id="3.20.20.80">
    <property type="entry name" value="Glycosidases"/>
    <property type="match status" value="1"/>
</dbReference>
<evidence type="ECO:0000313" key="4">
    <source>
        <dbReference type="EMBL" id="KPV49176.1"/>
    </source>
</evidence>
<dbReference type="PATRIC" id="fig|186479.3.peg.4082"/>
<dbReference type="InterPro" id="IPR013529">
    <property type="entry name" value="Glyco_hydro_42_N"/>
</dbReference>